<dbReference type="AlphaFoldDB" id="A0A5P8FPB9"/>
<accession>A0A5P8FPB9</accession>
<keyword evidence="4" id="KW-0804">Transcription</keyword>
<feature type="region of interest" description="Disordered" evidence="7">
    <location>
        <begin position="1"/>
        <end position="25"/>
    </location>
</feature>
<protein>
    <recommendedName>
        <fullName evidence="6">Glycerol operon regulatory protein</fullName>
    </recommendedName>
</protein>
<keyword evidence="1" id="KW-0319">Glycerol metabolism</keyword>
<evidence type="ECO:0000256" key="7">
    <source>
        <dbReference type="SAM" id="MobiDB-lite"/>
    </source>
</evidence>
<dbReference type="Pfam" id="PF01614">
    <property type="entry name" value="IclR_C"/>
    <property type="match status" value="1"/>
</dbReference>
<dbReference type="Gene3D" id="1.10.10.10">
    <property type="entry name" value="Winged helix-like DNA-binding domain superfamily/Winged helix DNA-binding domain"/>
    <property type="match status" value="1"/>
</dbReference>
<dbReference type="GO" id="GO:0045892">
    <property type="term" value="P:negative regulation of DNA-templated transcription"/>
    <property type="evidence" value="ECO:0007669"/>
    <property type="project" value="TreeGrafter"/>
</dbReference>
<gene>
    <name evidence="10" type="ORF">EEW87_015400</name>
</gene>
<dbReference type="KEGG" id="jme:EEW87_015400"/>
<dbReference type="FunFam" id="1.10.10.10:FF:000056">
    <property type="entry name" value="IclR family transcriptional regulator"/>
    <property type="match status" value="1"/>
</dbReference>
<dbReference type="Proteomes" id="UP000271708">
    <property type="component" value="Chromosome"/>
</dbReference>
<dbReference type="Gene3D" id="3.30.450.40">
    <property type="match status" value="1"/>
</dbReference>
<dbReference type="GO" id="GO:0003677">
    <property type="term" value="F:DNA binding"/>
    <property type="evidence" value="ECO:0007669"/>
    <property type="project" value="UniProtKB-KW"/>
</dbReference>
<dbReference type="InterPro" id="IPR036390">
    <property type="entry name" value="WH_DNA-bd_sf"/>
</dbReference>
<dbReference type="GO" id="GO:0003700">
    <property type="term" value="F:DNA-binding transcription factor activity"/>
    <property type="evidence" value="ECO:0007669"/>
    <property type="project" value="TreeGrafter"/>
</dbReference>
<dbReference type="SMART" id="SM00346">
    <property type="entry name" value="HTH_ICLR"/>
    <property type="match status" value="1"/>
</dbReference>
<dbReference type="PANTHER" id="PTHR30136">
    <property type="entry name" value="HELIX-TURN-HELIX TRANSCRIPTIONAL REGULATOR, ICLR FAMILY"/>
    <property type="match status" value="1"/>
</dbReference>
<dbReference type="GO" id="GO:0006071">
    <property type="term" value="P:glycerol metabolic process"/>
    <property type="evidence" value="ECO:0007669"/>
    <property type="project" value="UniProtKB-KW"/>
</dbReference>
<comment type="function">
    <text evidence="5">May be an activator protein for the gylABX operon.</text>
</comment>
<sequence length="293" mass="31647">MPQTQRDRRHNRPHDTVVAEESTMSAQPVVQPVETAWCASTPLRRKPSDGGGLRSVSTALDVLECFAADGELGVSDIARRLGIAKSTVHRVLTTLAGRGFIEQDPETGLYRLGLHLYELGELTIGRHELRHRALPTLRQVATQTGLTVNFGVPDGADVVFLERIALGAGEHILGHAGRRFPAHVTSSGKAIAAFSLTVDRARREAGFPPRVRGTVRTEQDWAHELAGVRSKGYAMAVDESFDGVGSIAVPVLRGELAVASISVFGPSESVVAREDRIVPLLRAAARRIGRQTH</sequence>
<dbReference type="SUPFAM" id="SSF46785">
    <property type="entry name" value="Winged helix' DNA-binding domain"/>
    <property type="match status" value="1"/>
</dbReference>
<evidence type="ECO:0000259" key="8">
    <source>
        <dbReference type="PROSITE" id="PS51077"/>
    </source>
</evidence>
<dbReference type="InterPro" id="IPR005471">
    <property type="entry name" value="Tscrpt_reg_IclR_N"/>
</dbReference>
<name>A0A5P8FPB9_9MICO</name>
<dbReference type="PROSITE" id="PS51077">
    <property type="entry name" value="HTH_ICLR"/>
    <property type="match status" value="1"/>
</dbReference>
<dbReference type="InterPro" id="IPR011991">
    <property type="entry name" value="ArsR-like_HTH"/>
</dbReference>
<evidence type="ECO:0000313" key="10">
    <source>
        <dbReference type="EMBL" id="QFQ31415.2"/>
    </source>
</evidence>
<evidence type="ECO:0000256" key="3">
    <source>
        <dbReference type="ARBA" id="ARBA00023125"/>
    </source>
</evidence>
<evidence type="ECO:0000256" key="4">
    <source>
        <dbReference type="ARBA" id="ARBA00023163"/>
    </source>
</evidence>
<keyword evidence="2" id="KW-0805">Transcription regulation</keyword>
<reference evidence="10 11" key="1">
    <citation type="submission" date="2019-09" db="EMBL/GenBank/DDBJ databases">
        <title>Complete Genome Sequence of Janibacter melonis M714 with both human health impact and industrial applications.</title>
        <authorList>
            <person name="Jin M."/>
            <person name="Zhao Q.R."/>
        </authorList>
    </citation>
    <scope>NUCLEOTIDE SEQUENCE [LARGE SCALE GENOMIC DNA]</scope>
    <source>
        <strain evidence="10 11">M714</strain>
    </source>
</reference>
<dbReference type="InterPro" id="IPR036388">
    <property type="entry name" value="WH-like_DNA-bd_sf"/>
</dbReference>
<evidence type="ECO:0000256" key="5">
    <source>
        <dbReference type="ARBA" id="ARBA00058938"/>
    </source>
</evidence>
<dbReference type="PANTHER" id="PTHR30136:SF24">
    <property type="entry name" value="HTH-TYPE TRANSCRIPTIONAL REPRESSOR ALLR"/>
    <property type="match status" value="1"/>
</dbReference>
<dbReference type="SUPFAM" id="SSF55781">
    <property type="entry name" value="GAF domain-like"/>
    <property type="match status" value="1"/>
</dbReference>
<keyword evidence="3" id="KW-0238">DNA-binding</keyword>
<dbReference type="PROSITE" id="PS51078">
    <property type="entry name" value="ICLR_ED"/>
    <property type="match status" value="1"/>
</dbReference>
<dbReference type="Pfam" id="PF09339">
    <property type="entry name" value="HTH_IclR"/>
    <property type="match status" value="1"/>
</dbReference>
<dbReference type="InterPro" id="IPR029016">
    <property type="entry name" value="GAF-like_dom_sf"/>
</dbReference>
<dbReference type="InterPro" id="IPR014757">
    <property type="entry name" value="Tscrpt_reg_IclR_C"/>
</dbReference>
<proteinExistence type="predicted"/>
<evidence type="ECO:0000313" key="11">
    <source>
        <dbReference type="Proteomes" id="UP000271708"/>
    </source>
</evidence>
<feature type="domain" description="HTH iclR-type" evidence="8">
    <location>
        <begin position="53"/>
        <end position="114"/>
    </location>
</feature>
<evidence type="ECO:0000256" key="6">
    <source>
        <dbReference type="ARBA" id="ARBA00070406"/>
    </source>
</evidence>
<feature type="domain" description="IclR-ED" evidence="9">
    <location>
        <begin position="115"/>
        <end position="293"/>
    </location>
</feature>
<evidence type="ECO:0000256" key="2">
    <source>
        <dbReference type="ARBA" id="ARBA00023015"/>
    </source>
</evidence>
<dbReference type="EMBL" id="CP044548">
    <property type="protein sequence ID" value="QFQ31415.2"/>
    <property type="molecule type" value="Genomic_DNA"/>
</dbReference>
<evidence type="ECO:0000259" key="9">
    <source>
        <dbReference type="PROSITE" id="PS51078"/>
    </source>
</evidence>
<dbReference type="CDD" id="cd00090">
    <property type="entry name" value="HTH_ARSR"/>
    <property type="match status" value="1"/>
</dbReference>
<dbReference type="InterPro" id="IPR050707">
    <property type="entry name" value="HTH_MetabolicPath_Reg"/>
</dbReference>
<organism evidence="10 11">
    <name type="scientific">Janibacter melonis</name>
    <dbReference type="NCBI Taxonomy" id="262209"/>
    <lineage>
        <taxon>Bacteria</taxon>
        <taxon>Bacillati</taxon>
        <taxon>Actinomycetota</taxon>
        <taxon>Actinomycetes</taxon>
        <taxon>Micrococcales</taxon>
        <taxon>Intrasporangiaceae</taxon>
        <taxon>Janibacter</taxon>
    </lineage>
</organism>
<evidence type="ECO:0000256" key="1">
    <source>
        <dbReference type="ARBA" id="ARBA00022798"/>
    </source>
</evidence>